<evidence type="ECO:0000259" key="2">
    <source>
        <dbReference type="Pfam" id="PF07282"/>
    </source>
</evidence>
<dbReference type="GO" id="GO:0003677">
    <property type="term" value="F:DNA binding"/>
    <property type="evidence" value="ECO:0007669"/>
    <property type="project" value="UniProtKB-KW"/>
</dbReference>
<evidence type="ECO:0000313" key="3">
    <source>
        <dbReference type="EMBL" id="GHO42119.1"/>
    </source>
</evidence>
<keyword evidence="4" id="KW-1185">Reference proteome</keyword>
<dbReference type="EMBL" id="BNJF01000001">
    <property type="protein sequence ID" value="GHO42119.1"/>
    <property type="molecule type" value="Genomic_DNA"/>
</dbReference>
<keyword evidence="1" id="KW-0238">DNA-binding</keyword>
<proteinExistence type="predicted"/>
<accession>A0A8J3HR75</accession>
<dbReference type="Proteomes" id="UP000612362">
    <property type="component" value="Unassembled WGS sequence"/>
</dbReference>
<organism evidence="3 4">
    <name type="scientific">Ktedonospora formicarum</name>
    <dbReference type="NCBI Taxonomy" id="2778364"/>
    <lineage>
        <taxon>Bacteria</taxon>
        <taxon>Bacillati</taxon>
        <taxon>Chloroflexota</taxon>
        <taxon>Ktedonobacteria</taxon>
        <taxon>Ktedonobacterales</taxon>
        <taxon>Ktedonobacteraceae</taxon>
        <taxon>Ktedonospora</taxon>
    </lineage>
</organism>
<name>A0A8J3HR75_9CHLR</name>
<comment type="caution">
    <text evidence="3">The sequence shown here is derived from an EMBL/GenBank/DDBJ whole genome shotgun (WGS) entry which is preliminary data.</text>
</comment>
<feature type="domain" description="Cas12f1-like TNB" evidence="2">
    <location>
        <begin position="10"/>
        <end position="76"/>
    </location>
</feature>
<reference evidence="3" key="1">
    <citation type="submission" date="2020-10" db="EMBL/GenBank/DDBJ databases">
        <title>Taxonomic study of unclassified bacteria belonging to the class Ktedonobacteria.</title>
        <authorList>
            <person name="Yabe S."/>
            <person name="Wang C.M."/>
            <person name="Zheng Y."/>
            <person name="Sakai Y."/>
            <person name="Cavaletti L."/>
            <person name="Monciardini P."/>
            <person name="Donadio S."/>
        </authorList>
    </citation>
    <scope>NUCLEOTIDE SEQUENCE</scope>
    <source>
        <strain evidence="3">SOSP1-1</strain>
    </source>
</reference>
<evidence type="ECO:0000256" key="1">
    <source>
        <dbReference type="ARBA" id="ARBA00023125"/>
    </source>
</evidence>
<dbReference type="Pfam" id="PF07282">
    <property type="entry name" value="Cas12f1-like_TNB"/>
    <property type="match status" value="1"/>
</dbReference>
<dbReference type="InterPro" id="IPR010095">
    <property type="entry name" value="Cas12f1-like_TNB"/>
</dbReference>
<evidence type="ECO:0000313" key="4">
    <source>
        <dbReference type="Proteomes" id="UP000612362"/>
    </source>
</evidence>
<dbReference type="SUPFAM" id="SSF57802">
    <property type="entry name" value="Rubredoxin-like"/>
    <property type="match status" value="1"/>
</dbReference>
<gene>
    <name evidence="3" type="ORF">KSX_02820</name>
</gene>
<sequence>MSKALSDVGWFEFVSQLSYKAIWYGRNPVKIDMWYPLRKRCFACGYVLDSLAFDIREWDCPECGIHHDRVLNVGKNFVAAG</sequence>
<dbReference type="AlphaFoldDB" id="A0A8J3HR75"/>
<protein>
    <recommendedName>
        <fullName evidence="2">Cas12f1-like TNB domain-containing protein</fullName>
    </recommendedName>
</protein>